<protein>
    <submittedName>
        <fullName evidence="2">Uncharacterized protein</fullName>
    </submittedName>
</protein>
<feature type="compositionally biased region" description="Low complexity" evidence="1">
    <location>
        <begin position="450"/>
        <end position="463"/>
    </location>
</feature>
<feature type="compositionally biased region" description="Basic and acidic residues" evidence="1">
    <location>
        <begin position="373"/>
        <end position="386"/>
    </location>
</feature>
<dbReference type="EMBL" id="MU802074">
    <property type="protein sequence ID" value="KAJ3982179.1"/>
    <property type="molecule type" value="Genomic_DNA"/>
</dbReference>
<feature type="compositionally biased region" description="Basic and acidic residues" evidence="1">
    <location>
        <begin position="8"/>
        <end position="22"/>
    </location>
</feature>
<feature type="region of interest" description="Disordered" evidence="1">
    <location>
        <begin position="1"/>
        <end position="41"/>
    </location>
</feature>
<feature type="compositionally biased region" description="Low complexity" evidence="1">
    <location>
        <begin position="331"/>
        <end position="363"/>
    </location>
</feature>
<feature type="compositionally biased region" description="Basic residues" evidence="1">
    <location>
        <begin position="321"/>
        <end position="330"/>
    </location>
</feature>
<proteinExistence type="predicted"/>
<evidence type="ECO:0000313" key="3">
    <source>
        <dbReference type="Proteomes" id="UP001163850"/>
    </source>
</evidence>
<feature type="compositionally biased region" description="Basic residues" evidence="1">
    <location>
        <begin position="262"/>
        <end position="274"/>
    </location>
</feature>
<organism evidence="2 3">
    <name type="scientific">Lentinula detonsa</name>
    <dbReference type="NCBI Taxonomy" id="2804962"/>
    <lineage>
        <taxon>Eukaryota</taxon>
        <taxon>Fungi</taxon>
        <taxon>Dikarya</taxon>
        <taxon>Basidiomycota</taxon>
        <taxon>Agaricomycotina</taxon>
        <taxon>Agaricomycetes</taxon>
        <taxon>Agaricomycetidae</taxon>
        <taxon>Agaricales</taxon>
        <taxon>Marasmiineae</taxon>
        <taxon>Omphalotaceae</taxon>
        <taxon>Lentinula</taxon>
    </lineage>
</organism>
<feature type="compositionally biased region" description="Basic and acidic residues" evidence="1">
    <location>
        <begin position="476"/>
        <end position="491"/>
    </location>
</feature>
<dbReference type="Proteomes" id="UP001163850">
    <property type="component" value="Unassembled WGS sequence"/>
</dbReference>
<sequence length="542" mass="59093">MFSFFSRKPVERARKSLDDSLAHNEQQQQLRTPSPSVDSAIGKNIQNLHPAIQDPPITPSPPPAGPSVDIDLGIINDPAAIHSLISSVPPKTLHEYVLARLIPPARSSNTNNDNNATVIHPPSSLTLTHLTSFFSSLTPPPQLHCVRCHKSYYDVENVERSCLVPHDDESAEVERVGLGRGADTQYETLYNCCGRTVEGEGDMGPPDGWCYEGKHTTDTKRARFRADSTMHDDKLISCERSKCFEPAASDDNASSESESSSRRSRVRKRKRSTRKREEAEAEIAQPTTEDFIMDGDVISGHMDDTDIENEDDTRSLTSTRSKSRQKKKLKSAPTTPSSARAALVSESASTSKSASKVASTSTSKPRKKRAKTKHDDKPFKPEALHFDEEEDDDDGMDVDDSASVSAGPRKTKRGSKGTRVTMSTTGKEKAKDGNSLSKAIIPPKVEVELPASSRPVPRSSPTRQNQNQPESAASGDEGRRRKDSHRDKDRVSFALDTTASTKTKTTSDSTGTGTGGKSRSTLARPRAKMLAKVVASSIDGEI</sequence>
<evidence type="ECO:0000313" key="2">
    <source>
        <dbReference type="EMBL" id="KAJ3982179.1"/>
    </source>
</evidence>
<name>A0AA38UQI7_9AGAR</name>
<evidence type="ECO:0000256" key="1">
    <source>
        <dbReference type="SAM" id="MobiDB-lite"/>
    </source>
</evidence>
<dbReference type="AlphaFoldDB" id="A0AA38UQI7"/>
<gene>
    <name evidence="2" type="ORF">F5890DRAFT_1587690</name>
</gene>
<feature type="region of interest" description="Disordered" evidence="1">
    <location>
        <begin position="246"/>
        <end position="528"/>
    </location>
</feature>
<feature type="compositionally biased region" description="Polar residues" evidence="1">
    <location>
        <begin position="23"/>
        <end position="37"/>
    </location>
</feature>
<reference evidence="2" key="1">
    <citation type="submission" date="2022-08" db="EMBL/GenBank/DDBJ databases">
        <authorList>
            <consortium name="DOE Joint Genome Institute"/>
            <person name="Min B."/>
            <person name="Riley R."/>
            <person name="Sierra-Patev S."/>
            <person name="Naranjo-Ortiz M."/>
            <person name="Looney B."/>
            <person name="Konkel Z."/>
            <person name="Slot J.C."/>
            <person name="Sakamoto Y."/>
            <person name="Steenwyk J.L."/>
            <person name="Rokas A."/>
            <person name="Carro J."/>
            <person name="Camarero S."/>
            <person name="Ferreira P."/>
            <person name="Molpeceres G."/>
            <person name="Ruiz-Duenas F.J."/>
            <person name="Serrano A."/>
            <person name="Henrissat B."/>
            <person name="Drula E."/>
            <person name="Hughes K.W."/>
            <person name="Mata J.L."/>
            <person name="Ishikawa N.K."/>
            <person name="Vargas-Isla R."/>
            <person name="Ushijima S."/>
            <person name="Smith C.A."/>
            <person name="Ahrendt S."/>
            <person name="Andreopoulos W."/>
            <person name="He G."/>
            <person name="Labutti K."/>
            <person name="Lipzen A."/>
            <person name="Ng V."/>
            <person name="Sandor L."/>
            <person name="Barry K."/>
            <person name="Martinez A.T."/>
            <person name="Xiao Y."/>
            <person name="Gibbons J.G."/>
            <person name="Terashima K."/>
            <person name="Hibbett D.S."/>
            <person name="Grigoriev I.V."/>
        </authorList>
    </citation>
    <scope>NUCLEOTIDE SEQUENCE</scope>
    <source>
        <strain evidence="2">TFB7829</strain>
    </source>
</reference>
<accession>A0AA38UQI7</accession>
<comment type="caution">
    <text evidence="2">The sequence shown here is derived from an EMBL/GenBank/DDBJ whole genome shotgun (WGS) entry which is preliminary data.</text>
</comment>
<feature type="compositionally biased region" description="Low complexity" evidence="1">
    <location>
        <begin position="497"/>
        <end position="521"/>
    </location>
</feature>
<feature type="compositionally biased region" description="Acidic residues" evidence="1">
    <location>
        <begin position="387"/>
        <end position="400"/>
    </location>
</feature>